<accession>A0ACC2BG11</accession>
<evidence type="ECO:0000313" key="1">
    <source>
        <dbReference type="EMBL" id="KAJ7528732.1"/>
    </source>
</evidence>
<organism evidence="1 2">
    <name type="scientific">Diphasiastrum complanatum</name>
    <name type="common">Issler's clubmoss</name>
    <name type="synonym">Lycopodium complanatum</name>
    <dbReference type="NCBI Taxonomy" id="34168"/>
    <lineage>
        <taxon>Eukaryota</taxon>
        <taxon>Viridiplantae</taxon>
        <taxon>Streptophyta</taxon>
        <taxon>Embryophyta</taxon>
        <taxon>Tracheophyta</taxon>
        <taxon>Lycopodiopsida</taxon>
        <taxon>Lycopodiales</taxon>
        <taxon>Lycopodiaceae</taxon>
        <taxon>Lycopodioideae</taxon>
        <taxon>Diphasiastrum</taxon>
    </lineage>
</organism>
<evidence type="ECO:0000313" key="2">
    <source>
        <dbReference type="Proteomes" id="UP001162992"/>
    </source>
</evidence>
<comment type="caution">
    <text evidence="1">The sequence shown here is derived from an EMBL/GenBank/DDBJ whole genome shotgun (WGS) entry which is preliminary data.</text>
</comment>
<sequence>MTTVSEEITRSEAPKKGRVAVHIICWLLGNGCLFTWNSMLTVMDYYILIFPYHPARVLTLVYQPFALITICLFTYYEAKVNTRVRILVGFTLFFVSALTIPFIDIGTSGDGKLLPFIGLSLLSGITGIADALVQGGMVGDLSFMQTDFMQSYAAGGAASGVITSGLRMITKASFKESRNGLRKGAITFFFLSALFMLLCLGLYAFVFPRLALVKYYRAKAASEGSKTVNADLVAGGIAVDANNTTQDREVGKAQTRLTNKELLIQTKDYAIDCVLIYILTLSIFPGFLAEDTGKHQLASWYVVTLIAMYNCGDLVGRYIPLIDKLLIKSRTGLMLTCISRYVLIPAFYFTAKYGDQGWMLLLCIVLGISNGYLTVCVLMNAPKGFKGPEQNAIGNMMVLFILGGIFVGVLTDWLWLIGKGW</sequence>
<proteinExistence type="predicted"/>
<keyword evidence="2" id="KW-1185">Reference proteome</keyword>
<reference evidence="2" key="1">
    <citation type="journal article" date="2024" name="Proc. Natl. Acad. Sci. U.S.A.">
        <title>Extraordinary preservation of gene collinearity over three hundred million years revealed in homosporous lycophytes.</title>
        <authorList>
            <person name="Li C."/>
            <person name="Wickell D."/>
            <person name="Kuo L.Y."/>
            <person name="Chen X."/>
            <person name="Nie B."/>
            <person name="Liao X."/>
            <person name="Peng D."/>
            <person name="Ji J."/>
            <person name="Jenkins J."/>
            <person name="Williams M."/>
            <person name="Shu S."/>
            <person name="Plott C."/>
            <person name="Barry K."/>
            <person name="Rajasekar S."/>
            <person name="Grimwood J."/>
            <person name="Han X."/>
            <person name="Sun S."/>
            <person name="Hou Z."/>
            <person name="He W."/>
            <person name="Dai G."/>
            <person name="Sun C."/>
            <person name="Schmutz J."/>
            <person name="Leebens-Mack J.H."/>
            <person name="Li F.W."/>
            <person name="Wang L."/>
        </authorList>
    </citation>
    <scope>NUCLEOTIDE SEQUENCE [LARGE SCALE GENOMIC DNA]</scope>
    <source>
        <strain evidence="2">cv. PW_Plant_1</strain>
    </source>
</reference>
<protein>
    <submittedName>
        <fullName evidence="1">Uncharacterized protein</fullName>
    </submittedName>
</protein>
<name>A0ACC2BG11_DIPCM</name>
<gene>
    <name evidence="1" type="ORF">O6H91_15G016400</name>
</gene>
<dbReference type="Proteomes" id="UP001162992">
    <property type="component" value="Chromosome 15"/>
</dbReference>
<dbReference type="EMBL" id="CM055106">
    <property type="protein sequence ID" value="KAJ7528732.1"/>
    <property type="molecule type" value="Genomic_DNA"/>
</dbReference>